<dbReference type="RefSeq" id="WP_023162988.1">
    <property type="nucleotide sequence ID" value="NC_022592.1"/>
</dbReference>
<protein>
    <submittedName>
        <fullName evidence="2">Glycosyltransferase</fullName>
        <ecNumber evidence="2">2.4.-.-</ecNumber>
    </submittedName>
</protein>
<evidence type="ECO:0000313" key="3">
    <source>
        <dbReference type="Proteomes" id="UP000017590"/>
    </source>
</evidence>
<keyword evidence="2" id="KW-0808">Transferase</keyword>
<dbReference type="InterPro" id="IPR011990">
    <property type="entry name" value="TPR-like_helical_dom_sf"/>
</dbReference>
<feature type="domain" description="Glycosyltransferase 2-like" evidence="1">
    <location>
        <begin position="4"/>
        <end position="121"/>
    </location>
</feature>
<gene>
    <name evidence="2" type="ORF">CAETHG_3066</name>
</gene>
<dbReference type="PANTHER" id="PTHR43630">
    <property type="entry name" value="POLY-BETA-1,6-N-ACETYL-D-GLUCOSAMINE SYNTHASE"/>
    <property type="match status" value="1"/>
</dbReference>
<dbReference type="SUPFAM" id="SSF53448">
    <property type="entry name" value="Nucleotide-diphospho-sugar transferases"/>
    <property type="match status" value="1"/>
</dbReference>
<evidence type="ECO:0000313" key="2">
    <source>
        <dbReference type="EMBL" id="AGY77269.1"/>
    </source>
</evidence>
<dbReference type="Proteomes" id="UP000017590">
    <property type="component" value="Chromosome"/>
</dbReference>
<keyword evidence="3" id="KW-1185">Reference proteome</keyword>
<name>A0ABN4BM59_9CLOT</name>
<organism evidence="2 3">
    <name type="scientific">Clostridium autoethanogenum DSM 10061</name>
    <dbReference type="NCBI Taxonomy" id="1341692"/>
    <lineage>
        <taxon>Bacteria</taxon>
        <taxon>Bacillati</taxon>
        <taxon>Bacillota</taxon>
        <taxon>Clostridia</taxon>
        <taxon>Eubacteriales</taxon>
        <taxon>Clostridiaceae</taxon>
        <taxon>Clostridium</taxon>
    </lineage>
</organism>
<evidence type="ECO:0000259" key="1">
    <source>
        <dbReference type="Pfam" id="PF00535"/>
    </source>
</evidence>
<dbReference type="Gene3D" id="1.25.40.10">
    <property type="entry name" value="Tetratricopeptide repeat domain"/>
    <property type="match status" value="1"/>
</dbReference>
<dbReference type="EC" id="2.4.-.-" evidence="2"/>
<dbReference type="Pfam" id="PF00535">
    <property type="entry name" value="Glycos_transf_2"/>
    <property type="match status" value="1"/>
</dbReference>
<dbReference type="InterPro" id="IPR029044">
    <property type="entry name" value="Nucleotide-diphossugar_trans"/>
</dbReference>
<accession>A0ABN4BM59</accession>
<reference evidence="3" key="1">
    <citation type="journal article" date="2014" name="Biotechnol. Biofuels">
        <title>Comparison of single-molecule sequencing and hybrid approaches for finishing the genome of Clostridium autoethanogenum and analysis of CRISPR systems in industrial relevant Clostridia.</title>
        <authorList>
            <person name="Brown S.D."/>
            <person name="Nagaraju S."/>
            <person name="Utturkar S."/>
            <person name="De Tissera S."/>
            <person name="Segovia S."/>
            <person name="Mitchell W."/>
            <person name="Land M.L."/>
            <person name="Dassanayake A."/>
            <person name="Kopke M."/>
        </authorList>
    </citation>
    <scope>NUCLEOTIDE SEQUENCE [LARGE SCALE GENOMIC DNA]</scope>
    <source>
        <strain evidence="3">DSM 10061</strain>
    </source>
</reference>
<dbReference type="GO" id="GO:0016757">
    <property type="term" value="F:glycosyltransferase activity"/>
    <property type="evidence" value="ECO:0007669"/>
    <property type="project" value="UniProtKB-KW"/>
</dbReference>
<sequence length="697" mass="83232">MLLSIGMMVKNEEKYLDKCLSAIVPVINNLDSELIIVDTGSTDKTVEIAKKYTDKVYFHKWNNNFSEIRNVVLSYCIGDWFFYVDGDEILEECESLINFFKSQEYKNYDSAAIYIKNISDLNDETNYSIFSALRLFKKDNDFKFVNAVHNQPLYKEPIKILSTKCKHYGYISSDKELMERKYKRTATILKDELKKNPENVYYLNQLSVSYGMHKEYNKAVRCIQKAYDCIVKKNEDIKKYMYVYTQLCLSYFSIQDYLRVEKYAKEALNYDDGLIDMYYCLGISSMILKKNKQAIFSLEKYLELYKKYYTSDKDISVIDYTLGRVNEVYYSLYLLNMRLKDYGSAKEYLLSISDDKHSIPQNIVKLCIIAKKYNLMKDYEKELFIKQKNEDIKELYIALEKEKLKMVFEKTNKFTEMFSQGNTSYNLLNTIRLSYENDKNIDLDLINAFLEKIDISREPFYFGDLIYYMIYGKDDISTKLGKLSFGKINEFLEFLTKKYDDFSECVYKYILEFGYKDDFYSVKINKELCRYLILLDKLEKHNLEYIYNCYIGIGIKYIESVYSNFVIENEYWTETRTEEESFFVYMRKAWQYKSIDDENYIKYLRMALDIYPYMKNLIDYLLNKEKENVLGINNDFEDDKVKVKSTIKALIENNKFDEADKIIQEYEEIVRNDMEIVFLKSEIALKKLKNPSTVYKM</sequence>
<proteinExistence type="predicted"/>
<dbReference type="PANTHER" id="PTHR43630:SF2">
    <property type="entry name" value="GLYCOSYLTRANSFERASE"/>
    <property type="match status" value="1"/>
</dbReference>
<dbReference type="SUPFAM" id="SSF48452">
    <property type="entry name" value="TPR-like"/>
    <property type="match status" value="1"/>
</dbReference>
<dbReference type="EMBL" id="CP006763">
    <property type="protein sequence ID" value="AGY77269.1"/>
    <property type="molecule type" value="Genomic_DNA"/>
</dbReference>
<keyword evidence="2" id="KW-0328">Glycosyltransferase</keyword>
<dbReference type="InterPro" id="IPR001173">
    <property type="entry name" value="Glyco_trans_2-like"/>
</dbReference>
<dbReference type="Gene3D" id="3.90.550.10">
    <property type="entry name" value="Spore Coat Polysaccharide Biosynthesis Protein SpsA, Chain A"/>
    <property type="match status" value="1"/>
</dbReference>